<dbReference type="GO" id="GO:0032259">
    <property type="term" value="P:methylation"/>
    <property type="evidence" value="ECO:0007669"/>
    <property type="project" value="UniProtKB-KW"/>
</dbReference>
<comment type="catalytic activity">
    <reaction evidence="5">
        <text>L-lysyl(4)-[histone H3] + 3 S-adenosyl-L-methionine = N(6),N(6),N(6)-trimethyl-L-lysyl(4)-[histone H3] + 3 S-adenosyl-L-homocysteine + 3 H(+)</text>
        <dbReference type="Rhea" id="RHEA:60260"/>
        <dbReference type="Rhea" id="RHEA-COMP:15537"/>
        <dbReference type="Rhea" id="RHEA-COMP:15547"/>
        <dbReference type="ChEBI" id="CHEBI:15378"/>
        <dbReference type="ChEBI" id="CHEBI:29969"/>
        <dbReference type="ChEBI" id="CHEBI:57856"/>
        <dbReference type="ChEBI" id="CHEBI:59789"/>
        <dbReference type="ChEBI" id="CHEBI:61961"/>
        <dbReference type="EC" id="2.1.1.354"/>
    </reaction>
</comment>
<reference evidence="8" key="1">
    <citation type="submission" date="2020-10" db="EMBL/GenBank/DDBJ databases">
        <title>Chromosome-scale genome assembly of the Allis shad, Alosa alosa.</title>
        <authorList>
            <person name="Margot Z."/>
            <person name="Christophe K."/>
            <person name="Cabau C."/>
            <person name="Louis A."/>
            <person name="Berthelot C."/>
            <person name="Parey E."/>
            <person name="Roest Crollius H."/>
            <person name="Montfort J."/>
            <person name="Robinson-Rechavi M."/>
            <person name="Bucao C."/>
            <person name="Bouchez O."/>
            <person name="Gislard M."/>
            <person name="Lluch J."/>
            <person name="Milhes M."/>
            <person name="Lampietro C."/>
            <person name="Lopez Roques C."/>
            <person name="Donnadieu C."/>
            <person name="Braasch I."/>
            <person name="Desvignes T."/>
            <person name="Postlethwait J."/>
            <person name="Bobe J."/>
            <person name="Guiguen Y."/>
        </authorList>
    </citation>
    <scope>NUCLEOTIDE SEQUENCE</scope>
    <source>
        <strain evidence="8">M-15738</strain>
        <tissue evidence="8">Blood</tissue>
    </source>
</reference>
<keyword evidence="6" id="KW-0472">Membrane</keyword>
<keyword evidence="6" id="KW-0812">Transmembrane</keyword>
<dbReference type="GO" id="GO:0140999">
    <property type="term" value="F:histone H3K4 trimethyltransferase activity"/>
    <property type="evidence" value="ECO:0007669"/>
    <property type="project" value="UniProtKB-EC"/>
</dbReference>
<feature type="transmembrane region" description="Helical" evidence="6">
    <location>
        <begin position="12"/>
        <end position="30"/>
    </location>
</feature>
<dbReference type="AlphaFoldDB" id="A0AAV6FRK3"/>
<protein>
    <recommendedName>
        <fullName evidence="1">[histone H3]-lysine(4) N-trimethyltransferase</fullName>
        <ecNumber evidence="1">2.1.1.354</ecNumber>
    </recommendedName>
</protein>
<evidence type="ECO:0000256" key="2">
    <source>
        <dbReference type="ARBA" id="ARBA00022603"/>
    </source>
</evidence>
<keyword evidence="4" id="KW-0949">S-adenosyl-L-methionine</keyword>
<dbReference type="PROSITE" id="PS50280">
    <property type="entry name" value="SET"/>
    <property type="match status" value="1"/>
</dbReference>
<dbReference type="Proteomes" id="UP000823561">
    <property type="component" value="Chromosome 19"/>
</dbReference>
<dbReference type="GO" id="GO:0005634">
    <property type="term" value="C:nucleus"/>
    <property type="evidence" value="ECO:0007669"/>
    <property type="project" value="TreeGrafter"/>
</dbReference>
<evidence type="ECO:0000313" key="9">
    <source>
        <dbReference type="Proteomes" id="UP000823561"/>
    </source>
</evidence>
<evidence type="ECO:0000256" key="4">
    <source>
        <dbReference type="ARBA" id="ARBA00022691"/>
    </source>
</evidence>
<proteinExistence type="predicted"/>
<organism evidence="8 9">
    <name type="scientific">Alosa alosa</name>
    <name type="common">allis shad</name>
    <dbReference type="NCBI Taxonomy" id="278164"/>
    <lineage>
        <taxon>Eukaryota</taxon>
        <taxon>Metazoa</taxon>
        <taxon>Chordata</taxon>
        <taxon>Craniata</taxon>
        <taxon>Vertebrata</taxon>
        <taxon>Euteleostomi</taxon>
        <taxon>Actinopterygii</taxon>
        <taxon>Neopterygii</taxon>
        <taxon>Teleostei</taxon>
        <taxon>Clupei</taxon>
        <taxon>Clupeiformes</taxon>
        <taxon>Clupeoidei</taxon>
        <taxon>Clupeidae</taxon>
        <taxon>Alosa</taxon>
    </lineage>
</organism>
<dbReference type="Gene3D" id="2.170.270.10">
    <property type="entry name" value="SET domain"/>
    <property type="match status" value="1"/>
</dbReference>
<keyword evidence="9" id="KW-1185">Reference proteome</keyword>
<evidence type="ECO:0000313" key="8">
    <source>
        <dbReference type="EMBL" id="KAG5265409.1"/>
    </source>
</evidence>
<name>A0AAV6FRK3_9TELE</name>
<accession>A0AAV6FRK3</accession>
<dbReference type="PANTHER" id="PTHR12197">
    <property type="entry name" value="HISTONE-LYSINE N-METHYLTRANSFERASE SMYD"/>
    <property type="match status" value="1"/>
</dbReference>
<dbReference type="InterPro" id="IPR050869">
    <property type="entry name" value="H3K4_H4K5_MeTrfase"/>
</dbReference>
<feature type="domain" description="SET" evidence="7">
    <location>
        <begin position="1"/>
        <end position="72"/>
    </location>
</feature>
<evidence type="ECO:0000256" key="3">
    <source>
        <dbReference type="ARBA" id="ARBA00022679"/>
    </source>
</evidence>
<evidence type="ECO:0000256" key="1">
    <source>
        <dbReference type="ARBA" id="ARBA00012182"/>
    </source>
</evidence>
<sequence>MFSLDLVPLHLALSRWIVLGVWCSAGFWVLQSMSLLNHDCQPNCVMMFEGKTLYLRAITDIQPQEELTISYTDAVAPSEERRRQLEEQYHFHCQCQRCSTADKLGSSVVILLELLV</sequence>
<keyword evidence="6" id="KW-1133">Transmembrane helix</keyword>
<dbReference type="InterPro" id="IPR046341">
    <property type="entry name" value="SET_dom_sf"/>
</dbReference>
<dbReference type="InterPro" id="IPR001214">
    <property type="entry name" value="SET_dom"/>
</dbReference>
<evidence type="ECO:0000259" key="7">
    <source>
        <dbReference type="PROSITE" id="PS50280"/>
    </source>
</evidence>
<keyword evidence="2" id="KW-0489">Methyltransferase</keyword>
<dbReference type="SUPFAM" id="SSF82199">
    <property type="entry name" value="SET domain"/>
    <property type="match status" value="1"/>
</dbReference>
<comment type="caution">
    <text evidence="8">The sequence shown here is derived from an EMBL/GenBank/DDBJ whole genome shotgun (WGS) entry which is preliminary data.</text>
</comment>
<dbReference type="FunFam" id="2.170.270.10:FF:000013">
    <property type="entry name" value="Histone-lysine N-methyltransferase SMYD1 isoform 1"/>
    <property type="match status" value="1"/>
</dbReference>
<dbReference type="Pfam" id="PF00856">
    <property type="entry name" value="SET"/>
    <property type="match status" value="1"/>
</dbReference>
<dbReference type="EMBL" id="JADWDJ010000019">
    <property type="protein sequence ID" value="KAG5265409.1"/>
    <property type="molecule type" value="Genomic_DNA"/>
</dbReference>
<evidence type="ECO:0000256" key="5">
    <source>
        <dbReference type="ARBA" id="ARBA00047571"/>
    </source>
</evidence>
<evidence type="ECO:0000256" key="6">
    <source>
        <dbReference type="SAM" id="Phobius"/>
    </source>
</evidence>
<dbReference type="EC" id="2.1.1.354" evidence="1"/>
<dbReference type="PANTHER" id="PTHR12197:SF288">
    <property type="entry name" value="HISTONE-LYSINE N-METHYLTRANSFERASE SMYD3"/>
    <property type="match status" value="1"/>
</dbReference>
<gene>
    <name evidence="8" type="ORF">AALO_G00242160</name>
</gene>
<keyword evidence="3" id="KW-0808">Transferase</keyword>